<dbReference type="GO" id="GO:0034475">
    <property type="term" value="P:U4 snRNA 3'-end processing"/>
    <property type="evidence" value="ECO:0007669"/>
    <property type="project" value="TreeGrafter"/>
</dbReference>
<dbReference type="GeneID" id="115629139"/>
<feature type="compositionally biased region" description="Basic and acidic residues" evidence="9">
    <location>
        <begin position="407"/>
        <end position="421"/>
    </location>
</feature>
<feature type="domain" description="Exoribonuclease phosphorolytic" evidence="11">
    <location>
        <begin position="195"/>
        <end position="262"/>
    </location>
</feature>
<dbReference type="GO" id="GO:0000177">
    <property type="term" value="C:cytoplasmic exosome (RNase complex)"/>
    <property type="evidence" value="ECO:0007669"/>
    <property type="project" value="TreeGrafter"/>
</dbReference>
<evidence type="ECO:0000259" key="11">
    <source>
        <dbReference type="Pfam" id="PF03725"/>
    </source>
</evidence>
<evidence type="ECO:0000313" key="13">
    <source>
        <dbReference type="RefSeq" id="XP_030381347.1"/>
    </source>
</evidence>
<evidence type="ECO:0000256" key="3">
    <source>
        <dbReference type="ARBA" id="ARBA00006678"/>
    </source>
</evidence>
<dbReference type="CTD" id="32665"/>
<feature type="compositionally biased region" description="Basic and acidic residues" evidence="9">
    <location>
        <begin position="364"/>
        <end position="388"/>
    </location>
</feature>
<comment type="subcellular location">
    <subcellularLocation>
        <location evidence="2">Cytoplasm</location>
    </subcellularLocation>
    <subcellularLocation>
        <location evidence="1">Nucleus</location>
    </subcellularLocation>
</comment>
<name>A0A6J2U2J0_DROLE</name>
<keyword evidence="5" id="KW-0963">Cytoplasm</keyword>
<dbReference type="GO" id="GO:0035925">
    <property type="term" value="F:mRNA 3'-UTR AU-rich region binding"/>
    <property type="evidence" value="ECO:0007669"/>
    <property type="project" value="TreeGrafter"/>
</dbReference>
<accession>A0A6J2U2J0</accession>
<keyword evidence="7" id="KW-0539">Nucleus</keyword>
<reference evidence="13" key="1">
    <citation type="submission" date="2025-08" db="UniProtKB">
        <authorList>
            <consortium name="RefSeq"/>
        </authorList>
    </citation>
    <scope>IDENTIFICATION</scope>
    <source>
        <strain evidence="13">11010-0011.00</strain>
        <tissue evidence="13">Whole body</tissue>
    </source>
</reference>
<dbReference type="InterPro" id="IPR033100">
    <property type="entry name" value="Rrp45"/>
</dbReference>
<evidence type="ECO:0000313" key="12">
    <source>
        <dbReference type="Proteomes" id="UP000504634"/>
    </source>
</evidence>
<keyword evidence="6" id="KW-0694">RNA-binding</keyword>
<dbReference type="Proteomes" id="UP000504634">
    <property type="component" value="Unplaced"/>
</dbReference>
<dbReference type="CDD" id="cd11368">
    <property type="entry name" value="RNase_PH_RRP45"/>
    <property type="match status" value="1"/>
</dbReference>
<dbReference type="Gene3D" id="3.30.230.70">
    <property type="entry name" value="GHMP Kinase, N-terminal domain"/>
    <property type="match status" value="1"/>
</dbReference>
<feature type="compositionally biased region" description="Basic residues" evidence="9">
    <location>
        <begin position="396"/>
        <end position="406"/>
    </location>
</feature>
<evidence type="ECO:0000256" key="4">
    <source>
        <dbReference type="ARBA" id="ARBA00019572"/>
    </source>
</evidence>
<dbReference type="GO" id="GO:0071028">
    <property type="term" value="P:nuclear mRNA surveillance"/>
    <property type="evidence" value="ECO:0007669"/>
    <property type="project" value="TreeGrafter"/>
</dbReference>
<comment type="similarity">
    <text evidence="3">Belongs to the RNase PH family.</text>
</comment>
<dbReference type="GO" id="GO:0034476">
    <property type="term" value="P:U5 snRNA 3'-end processing"/>
    <property type="evidence" value="ECO:0007669"/>
    <property type="project" value="TreeGrafter"/>
</dbReference>
<evidence type="ECO:0000259" key="10">
    <source>
        <dbReference type="Pfam" id="PF01138"/>
    </source>
</evidence>
<dbReference type="InterPro" id="IPR036345">
    <property type="entry name" value="ExoRNase_PH_dom2_sf"/>
</dbReference>
<evidence type="ECO:0000256" key="6">
    <source>
        <dbReference type="ARBA" id="ARBA00022884"/>
    </source>
</evidence>
<dbReference type="SUPFAM" id="SSF54211">
    <property type="entry name" value="Ribosomal protein S5 domain 2-like"/>
    <property type="match status" value="1"/>
</dbReference>
<dbReference type="AlphaFoldDB" id="A0A6J2U2J0"/>
<dbReference type="GO" id="GO:0000467">
    <property type="term" value="P:exonucleolytic trimming to generate mature 3'-end of 5.8S rRNA from tricistronic rRNA transcript (SSU-rRNA, 5.8S rRNA, LSU-rRNA)"/>
    <property type="evidence" value="ECO:0007669"/>
    <property type="project" value="TreeGrafter"/>
</dbReference>
<evidence type="ECO:0000256" key="8">
    <source>
        <dbReference type="ARBA" id="ARBA00032660"/>
    </source>
</evidence>
<sequence>MFLNSNLFEPGKSKLERNFVQVLTKQNNRLDGRSADDFRDVELTFGAEWGIVALTVGQTRVLAEVTCEIDAPTSARPNEGALFLNVDIDGVSFLDEVQTTHDQRVLALNSLLERTFRSSRCLDLESLCIASEQHVWYVRVNVKVLNHDGNLYDACTTAALAALMHFRRPDVTYNDKQIRTYSEKERELVPMLFLHYPVSVTYCVYKSSSKPVVDPTLLEENAADSVIVLSFNSYQELCTLNAGGSAPTTAHIIMQCARNASRRCKSMVQFIRKALALDTERRQAKQPVGLLELMRSTMPKITYNRLMNEESDVPVTNNEPVSNMATVATPQHQEPQNMIKEQRKQNKQEPVTPMDDSTWLPSTDEVKDKDNPKLKIKETLPQVKETRPKGSNNNRGKGKGGKNQKPKRTESDSEEETKPVI</sequence>
<keyword evidence="12" id="KW-1185">Reference proteome</keyword>
<protein>
    <recommendedName>
        <fullName evidence="4">Exosome complex component RRP45</fullName>
    </recommendedName>
    <alternativeName>
        <fullName evidence="8">Exosome component 9</fullName>
    </alternativeName>
</protein>
<organism evidence="12 13">
    <name type="scientific">Drosophila lebanonensis</name>
    <name type="common">Fruit fly</name>
    <name type="synonym">Scaptodrosophila lebanonensis</name>
    <dbReference type="NCBI Taxonomy" id="7225"/>
    <lineage>
        <taxon>Eukaryota</taxon>
        <taxon>Metazoa</taxon>
        <taxon>Ecdysozoa</taxon>
        <taxon>Arthropoda</taxon>
        <taxon>Hexapoda</taxon>
        <taxon>Insecta</taxon>
        <taxon>Pterygota</taxon>
        <taxon>Neoptera</taxon>
        <taxon>Endopterygota</taxon>
        <taxon>Diptera</taxon>
        <taxon>Brachycera</taxon>
        <taxon>Muscomorpha</taxon>
        <taxon>Ephydroidea</taxon>
        <taxon>Drosophilidae</taxon>
        <taxon>Scaptodrosophila</taxon>
    </lineage>
</organism>
<dbReference type="SUPFAM" id="SSF55666">
    <property type="entry name" value="Ribonuclease PH domain 2-like"/>
    <property type="match status" value="1"/>
</dbReference>
<dbReference type="PANTHER" id="PTHR11097">
    <property type="entry name" value="EXOSOME COMPLEX EXONUCLEASE RIBOSOMAL RNA PROCESSING PROTEIN"/>
    <property type="match status" value="1"/>
</dbReference>
<dbReference type="OrthoDB" id="10264038at2759"/>
<evidence type="ECO:0000256" key="1">
    <source>
        <dbReference type="ARBA" id="ARBA00004123"/>
    </source>
</evidence>
<dbReference type="FunFam" id="3.30.230.70:FF:000040">
    <property type="entry name" value="EXOSome (Multiexonuclease complex) component"/>
    <property type="match status" value="1"/>
</dbReference>
<dbReference type="GO" id="GO:0071038">
    <property type="term" value="P:TRAMP-dependent tRNA surveillance pathway"/>
    <property type="evidence" value="ECO:0007669"/>
    <property type="project" value="TreeGrafter"/>
</dbReference>
<dbReference type="InterPro" id="IPR027408">
    <property type="entry name" value="PNPase/RNase_PH_dom_sf"/>
</dbReference>
<dbReference type="InterPro" id="IPR050590">
    <property type="entry name" value="Exosome_comp_Rrp42_subfam"/>
</dbReference>
<evidence type="ECO:0000256" key="9">
    <source>
        <dbReference type="SAM" id="MobiDB-lite"/>
    </source>
</evidence>
<evidence type="ECO:0000256" key="2">
    <source>
        <dbReference type="ARBA" id="ARBA00004496"/>
    </source>
</evidence>
<evidence type="ECO:0000256" key="7">
    <source>
        <dbReference type="ARBA" id="ARBA00023242"/>
    </source>
</evidence>
<dbReference type="GO" id="GO:0071035">
    <property type="term" value="P:nuclear polyadenylation-dependent rRNA catabolic process"/>
    <property type="evidence" value="ECO:0007669"/>
    <property type="project" value="TreeGrafter"/>
</dbReference>
<dbReference type="Pfam" id="PF01138">
    <property type="entry name" value="RNase_PH"/>
    <property type="match status" value="1"/>
</dbReference>
<dbReference type="RefSeq" id="XP_030381347.1">
    <property type="nucleotide sequence ID" value="XM_030525487.1"/>
</dbReference>
<proteinExistence type="inferred from homology"/>
<evidence type="ECO:0000256" key="5">
    <source>
        <dbReference type="ARBA" id="ARBA00022490"/>
    </source>
</evidence>
<gene>
    <name evidence="13" type="primary">LOC115629139</name>
</gene>
<dbReference type="GO" id="GO:0034473">
    <property type="term" value="P:U1 snRNA 3'-end processing"/>
    <property type="evidence" value="ECO:0007669"/>
    <property type="project" value="TreeGrafter"/>
</dbReference>
<feature type="domain" description="Exoribonuclease phosphorolytic" evidence="10">
    <location>
        <begin position="37"/>
        <end position="169"/>
    </location>
</feature>
<dbReference type="InterPro" id="IPR015847">
    <property type="entry name" value="ExoRNase_PH_dom2"/>
</dbReference>
<dbReference type="GO" id="GO:0000176">
    <property type="term" value="C:nuclear exosome (RNase complex)"/>
    <property type="evidence" value="ECO:0007669"/>
    <property type="project" value="TreeGrafter"/>
</dbReference>
<dbReference type="Pfam" id="PF03725">
    <property type="entry name" value="RNase_PH_C"/>
    <property type="match status" value="1"/>
</dbReference>
<dbReference type="PANTHER" id="PTHR11097:SF14">
    <property type="entry name" value="EXOSOME COMPLEX COMPONENT RRP45"/>
    <property type="match status" value="1"/>
</dbReference>
<dbReference type="GO" id="GO:0016075">
    <property type="term" value="P:rRNA catabolic process"/>
    <property type="evidence" value="ECO:0007669"/>
    <property type="project" value="TreeGrafter"/>
</dbReference>
<feature type="region of interest" description="Disordered" evidence="9">
    <location>
        <begin position="328"/>
        <end position="421"/>
    </location>
</feature>
<dbReference type="InterPro" id="IPR020568">
    <property type="entry name" value="Ribosomal_Su5_D2-typ_SF"/>
</dbReference>
<dbReference type="InterPro" id="IPR001247">
    <property type="entry name" value="ExoRNase_PH_dom1"/>
</dbReference>